<dbReference type="Pfam" id="PF05485">
    <property type="entry name" value="THAP"/>
    <property type="match status" value="1"/>
</dbReference>
<dbReference type="AlphaFoldDB" id="A0A151K270"/>
<dbReference type="Proteomes" id="UP000078542">
    <property type="component" value="Unassembled WGS sequence"/>
</dbReference>
<evidence type="ECO:0000256" key="5">
    <source>
        <dbReference type="PROSITE-ProRule" id="PRU00309"/>
    </source>
</evidence>
<proteinExistence type="predicted"/>
<name>A0A151K270_9HYME</name>
<organism evidence="7 8">
    <name type="scientific">Cyphomyrmex costatus</name>
    <dbReference type="NCBI Taxonomy" id="456900"/>
    <lineage>
        <taxon>Eukaryota</taxon>
        <taxon>Metazoa</taxon>
        <taxon>Ecdysozoa</taxon>
        <taxon>Arthropoda</taxon>
        <taxon>Hexapoda</taxon>
        <taxon>Insecta</taxon>
        <taxon>Pterygota</taxon>
        <taxon>Neoptera</taxon>
        <taxon>Endopterygota</taxon>
        <taxon>Hymenoptera</taxon>
        <taxon>Apocrita</taxon>
        <taxon>Aculeata</taxon>
        <taxon>Formicoidea</taxon>
        <taxon>Formicidae</taxon>
        <taxon>Myrmicinae</taxon>
        <taxon>Cyphomyrmex</taxon>
    </lineage>
</organism>
<comment type="caution">
    <text evidence="7">The sequence shown here is derived from an EMBL/GenBank/DDBJ whole genome shotgun (WGS) entry which is preliminary data.</text>
</comment>
<dbReference type="PROSITE" id="PS50950">
    <property type="entry name" value="ZF_THAP"/>
    <property type="match status" value="1"/>
</dbReference>
<dbReference type="SUPFAM" id="SSF57716">
    <property type="entry name" value="Glucocorticoid receptor-like (DNA-binding domain)"/>
    <property type="match status" value="1"/>
</dbReference>
<keyword evidence="8" id="KW-1185">Reference proteome</keyword>
<keyword evidence="1" id="KW-0479">Metal-binding</keyword>
<evidence type="ECO:0000256" key="1">
    <source>
        <dbReference type="ARBA" id="ARBA00022723"/>
    </source>
</evidence>
<dbReference type="GO" id="GO:0003677">
    <property type="term" value="F:DNA binding"/>
    <property type="evidence" value="ECO:0007669"/>
    <property type="project" value="UniProtKB-UniRule"/>
</dbReference>
<evidence type="ECO:0000313" key="7">
    <source>
        <dbReference type="EMBL" id="KYN50225.1"/>
    </source>
</evidence>
<evidence type="ECO:0000259" key="6">
    <source>
        <dbReference type="PROSITE" id="PS50950"/>
    </source>
</evidence>
<feature type="domain" description="THAP-type" evidence="6">
    <location>
        <begin position="1"/>
        <end position="74"/>
    </location>
</feature>
<evidence type="ECO:0000256" key="3">
    <source>
        <dbReference type="ARBA" id="ARBA00022833"/>
    </source>
</evidence>
<reference evidence="7 8" key="1">
    <citation type="submission" date="2016-03" db="EMBL/GenBank/DDBJ databases">
        <title>Cyphomyrmex costatus WGS genome.</title>
        <authorList>
            <person name="Nygaard S."/>
            <person name="Hu H."/>
            <person name="Boomsma J."/>
            <person name="Zhang G."/>
        </authorList>
    </citation>
    <scope>NUCLEOTIDE SEQUENCE [LARGE SCALE GENOMIC DNA]</scope>
    <source>
        <strain evidence="7">MS0001</strain>
        <tissue evidence="7">Whole body</tissue>
    </source>
</reference>
<accession>A0A151K270</accession>
<dbReference type="EMBL" id="LKEX01013258">
    <property type="protein sequence ID" value="KYN50225.1"/>
    <property type="molecule type" value="Genomic_DNA"/>
</dbReference>
<protein>
    <recommendedName>
        <fullName evidence="6">THAP-type domain-containing protein</fullName>
    </recommendedName>
</protein>
<sequence>MSFRCSVPKCTNSNKDGYCCVTFAQDPELRRKWIDAVGIADWEPSKTAVLCEVSYWAHSAEKSATRALAVIGIFF</sequence>
<gene>
    <name evidence="7" type="ORF">ALC62_04153</name>
</gene>
<keyword evidence="3" id="KW-0862">Zinc</keyword>
<evidence type="ECO:0000256" key="2">
    <source>
        <dbReference type="ARBA" id="ARBA00022771"/>
    </source>
</evidence>
<dbReference type="InterPro" id="IPR006612">
    <property type="entry name" value="THAP_Znf"/>
</dbReference>
<evidence type="ECO:0000313" key="8">
    <source>
        <dbReference type="Proteomes" id="UP000078542"/>
    </source>
</evidence>
<evidence type="ECO:0000256" key="4">
    <source>
        <dbReference type="ARBA" id="ARBA00023125"/>
    </source>
</evidence>
<dbReference type="GO" id="GO:0008270">
    <property type="term" value="F:zinc ion binding"/>
    <property type="evidence" value="ECO:0007669"/>
    <property type="project" value="UniProtKB-KW"/>
</dbReference>
<keyword evidence="2 5" id="KW-0863">Zinc-finger</keyword>
<keyword evidence="4 5" id="KW-0238">DNA-binding</keyword>